<keyword evidence="3" id="KW-1185">Reference proteome</keyword>
<organism evidence="2 3">
    <name type="scientific">Colletotrichum navitas</name>
    <dbReference type="NCBI Taxonomy" id="681940"/>
    <lineage>
        <taxon>Eukaryota</taxon>
        <taxon>Fungi</taxon>
        <taxon>Dikarya</taxon>
        <taxon>Ascomycota</taxon>
        <taxon>Pezizomycotina</taxon>
        <taxon>Sordariomycetes</taxon>
        <taxon>Hypocreomycetidae</taxon>
        <taxon>Glomerellales</taxon>
        <taxon>Glomerellaceae</taxon>
        <taxon>Colletotrichum</taxon>
        <taxon>Colletotrichum graminicola species complex</taxon>
    </lineage>
</organism>
<sequence length="86" mass="9860">MQRWRLTPTTIVFILFLFFIHTSCTLSPGRPLHARPWPLTFIPSFPTLFLFTWEAEVLMRAALVELAADQTVRPSMIVQGRQMVGG</sequence>
<dbReference type="EMBL" id="JAHLJV010000004">
    <property type="protein sequence ID" value="KAK1598627.1"/>
    <property type="molecule type" value="Genomic_DNA"/>
</dbReference>
<dbReference type="GeneID" id="85440929"/>
<evidence type="ECO:0000313" key="2">
    <source>
        <dbReference type="EMBL" id="KAK1598627.1"/>
    </source>
</evidence>
<feature type="chain" id="PRO_5042141700" description="Secreted protein" evidence="1">
    <location>
        <begin position="26"/>
        <end position="86"/>
    </location>
</feature>
<name>A0AAD8Q9X7_9PEZI</name>
<dbReference type="AlphaFoldDB" id="A0AAD8Q9X7"/>
<dbReference type="RefSeq" id="XP_060419304.1">
    <property type="nucleotide sequence ID" value="XM_060556689.1"/>
</dbReference>
<evidence type="ECO:0000313" key="3">
    <source>
        <dbReference type="Proteomes" id="UP001230504"/>
    </source>
</evidence>
<keyword evidence="1" id="KW-0732">Signal</keyword>
<feature type="signal peptide" evidence="1">
    <location>
        <begin position="1"/>
        <end position="25"/>
    </location>
</feature>
<accession>A0AAD8Q9X7</accession>
<evidence type="ECO:0008006" key="4">
    <source>
        <dbReference type="Google" id="ProtNLM"/>
    </source>
</evidence>
<protein>
    <recommendedName>
        <fullName evidence="4">Secreted protein</fullName>
    </recommendedName>
</protein>
<comment type="caution">
    <text evidence="2">The sequence shown here is derived from an EMBL/GenBank/DDBJ whole genome shotgun (WGS) entry which is preliminary data.</text>
</comment>
<proteinExistence type="predicted"/>
<reference evidence="2" key="1">
    <citation type="submission" date="2021-06" db="EMBL/GenBank/DDBJ databases">
        <title>Comparative genomics, transcriptomics and evolutionary studies reveal genomic signatures of adaptation to plant cell wall in hemibiotrophic fungi.</title>
        <authorList>
            <consortium name="DOE Joint Genome Institute"/>
            <person name="Baroncelli R."/>
            <person name="Diaz J.F."/>
            <person name="Benocci T."/>
            <person name="Peng M."/>
            <person name="Battaglia E."/>
            <person name="Haridas S."/>
            <person name="Andreopoulos W."/>
            <person name="Labutti K."/>
            <person name="Pangilinan J."/>
            <person name="Floch G.L."/>
            <person name="Makela M.R."/>
            <person name="Henrissat B."/>
            <person name="Grigoriev I.V."/>
            <person name="Crouch J.A."/>
            <person name="De Vries R.P."/>
            <person name="Sukno S.A."/>
            <person name="Thon M.R."/>
        </authorList>
    </citation>
    <scope>NUCLEOTIDE SEQUENCE</scope>
    <source>
        <strain evidence="2">CBS 125086</strain>
    </source>
</reference>
<gene>
    <name evidence="2" type="ORF">LY79DRAFT_537688</name>
</gene>
<evidence type="ECO:0000256" key="1">
    <source>
        <dbReference type="SAM" id="SignalP"/>
    </source>
</evidence>
<dbReference type="Proteomes" id="UP001230504">
    <property type="component" value="Unassembled WGS sequence"/>
</dbReference>